<reference evidence="1 2" key="1">
    <citation type="submission" date="2020-08" db="EMBL/GenBank/DDBJ databases">
        <title>Genomic Encyclopedia of Type Strains, Phase III (KMG-III): the genomes of soil and plant-associated and newly described type strains.</title>
        <authorList>
            <person name="Whitman W."/>
        </authorList>
    </citation>
    <scope>NUCLEOTIDE SEQUENCE [LARGE SCALE GENOMIC DNA]</scope>
    <source>
        <strain evidence="1 2">CECT 3237</strain>
    </source>
</reference>
<dbReference type="EMBL" id="JACHXE010000001">
    <property type="protein sequence ID" value="MBB3075550.1"/>
    <property type="molecule type" value="Genomic_DNA"/>
</dbReference>
<protein>
    <submittedName>
        <fullName evidence="1">Uncharacterized protein</fullName>
    </submittedName>
</protein>
<gene>
    <name evidence="1" type="ORF">FHS41_002019</name>
</gene>
<proteinExistence type="predicted"/>
<dbReference type="AlphaFoldDB" id="A0A7W4ZN84"/>
<keyword evidence="2" id="KW-1185">Reference proteome</keyword>
<sequence length="73" mass="8514">MNTDKTREARLRRTAHKQGLHIAKLRRFEPGYGWYLVVDNSTNAVVSGAWDLDDLETFLMPDSMVQRYDQTAR</sequence>
<name>A0A7W4ZN84_9ACTN</name>
<evidence type="ECO:0000313" key="1">
    <source>
        <dbReference type="EMBL" id="MBB3075550.1"/>
    </source>
</evidence>
<dbReference type="RefSeq" id="WP_184589810.1">
    <property type="nucleotide sequence ID" value="NZ_BMUP01000001.1"/>
</dbReference>
<evidence type="ECO:0000313" key="2">
    <source>
        <dbReference type="Proteomes" id="UP000572907"/>
    </source>
</evidence>
<dbReference type="Proteomes" id="UP000572907">
    <property type="component" value="Unassembled WGS sequence"/>
</dbReference>
<accession>A0A7W4ZN84</accession>
<comment type="caution">
    <text evidence="1">The sequence shown here is derived from an EMBL/GenBank/DDBJ whole genome shotgun (WGS) entry which is preliminary data.</text>
</comment>
<organism evidence="1 2">
    <name type="scientific">Streptomyces violarus</name>
    <dbReference type="NCBI Taxonomy" id="67380"/>
    <lineage>
        <taxon>Bacteria</taxon>
        <taxon>Bacillati</taxon>
        <taxon>Actinomycetota</taxon>
        <taxon>Actinomycetes</taxon>
        <taxon>Kitasatosporales</taxon>
        <taxon>Streptomycetaceae</taxon>
        <taxon>Streptomyces</taxon>
    </lineage>
</organism>